<dbReference type="Proteomes" id="UP000789405">
    <property type="component" value="Unassembled WGS sequence"/>
</dbReference>
<dbReference type="PANTHER" id="PTHR12161">
    <property type="entry name" value="IST1 FAMILY MEMBER"/>
    <property type="match status" value="1"/>
</dbReference>
<dbReference type="Gene3D" id="1.20.1260.60">
    <property type="entry name" value="Vacuolar protein sorting-associated protein Ist1"/>
    <property type="match status" value="1"/>
</dbReference>
<comment type="similarity">
    <text evidence="1">Belongs to the IST1 family.</text>
</comment>
<dbReference type="InterPro" id="IPR042277">
    <property type="entry name" value="IST1-like"/>
</dbReference>
<feature type="coiled-coil region" evidence="2">
    <location>
        <begin position="15"/>
        <end position="53"/>
    </location>
</feature>
<dbReference type="Pfam" id="PF03398">
    <property type="entry name" value="Ist1"/>
    <property type="match status" value="1"/>
</dbReference>
<accession>A0A9N9P0X6</accession>
<dbReference type="FunFam" id="1.20.1260.60:FF:000002">
    <property type="entry name" value="Vacuolar protein sorting-associated protein IST1"/>
    <property type="match status" value="1"/>
</dbReference>
<evidence type="ECO:0000256" key="1">
    <source>
        <dbReference type="ARBA" id="ARBA00005536"/>
    </source>
</evidence>
<proteinExistence type="inferred from homology"/>
<evidence type="ECO:0000256" key="3">
    <source>
        <dbReference type="SAM" id="MobiDB-lite"/>
    </source>
</evidence>
<protein>
    <submittedName>
        <fullName evidence="4">19114_t:CDS:1</fullName>
    </submittedName>
</protein>
<dbReference type="OrthoDB" id="29853at2759"/>
<sequence length="276" mass="31226">MPPYTFNPNRLKIHLKLAVNRLKLAQQKKNVLNKQARKDIAALLENSKEESAKIRVEGIIREDYYIEALEMLELYCELLLARFGLIEQMKQCDPSISEAVNTLIYAAPRSEIKELSLVRDQLIAKFGKEFALNAIENKNNCVNEKLIQKLMFSAADPYLVNSYLEEIAKSYNVNWKMDPSVNDSLLGIDYLNTTNKPEFTALPDMELLLSMNNDHGGNNKSSPIISSDSDCLVLDAPAPQLPKNKKKDKLDRPPSPLLPHDFSQNDFATPPPTYST</sequence>
<gene>
    <name evidence="4" type="ORF">DERYTH_LOCUS21592</name>
</gene>
<dbReference type="AlphaFoldDB" id="A0A9N9P0X6"/>
<comment type="caution">
    <text evidence="4">The sequence shown here is derived from an EMBL/GenBank/DDBJ whole genome shotgun (WGS) entry which is preliminary data.</text>
</comment>
<evidence type="ECO:0000313" key="5">
    <source>
        <dbReference type="Proteomes" id="UP000789405"/>
    </source>
</evidence>
<dbReference type="EMBL" id="CAJVPY010027976">
    <property type="protein sequence ID" value="CAG8791910.1"/>
    <property type="molecule type" value="Genomic_DNA"/>
</dbReference>
<keyword evidence="2" id="KW-0175">Coiled coil</keyword>
<feature type="non-terminal residue" evidence="4">
    <location>
        <position position="1"/>
    </location>
</feature>
<evidence type="ECO:0000313" key="4">
    <source>
        <dbReference type="EMBL" id="CAG8791910.1"/>
    </source>
</evidence>
<feature type="region of interest" description="Disordered" evidence="3">
    <location>
        <begin position="235"/>
        <end position="276"/>
    </location>
</feature>
<organism evidence="4 5">
    <name type="scientific">Dentiscutata erythropus</name>
    <dbReference type="NCBI Taxonomy" id="1348616"/>
    <lineage>
        <taxon>Eukaryota</taxon>
        <taxon>Fungi</taxon>
        <taxon>Fungi incertae sedis</taxon>
        <taxon>Mucoromycota</taxon>
        <taxon>Glomeromycotina</taxon>
        <taxon>Glomeromycetes</taxon>
        <taxon>Diversisporales</taxon>
        <taxon>Gigasporaceae</taxon>
        <taxon>Dentiscutata</taxon>
    </lineage>
</organism>
<dbReference type="GO" id="GO:0015031">
    <property type="term" value="P:protein transport"/>
    <property type="evidence" value="ECO:0007669"/>
    <property type="project" value="InterPro"/>
</dbReference>
<dbReference type="InterPro" id="IPR005061">
    <property type="entry name" value="Ist1"/>
</dbReference>
<reference evidence="4" key="1">
    <citation type="submission" date="2021-06" db="EMBL/GenBank/DDBJ databases">
        <authorList>
            <person name="Kallberg Y."/>
            <person name="Tangrot J."/>
            <person name="Rosling A."/>
        </authorList>
    </citation>
    <scope>NUCLEOTIDE SEQUENCE</scope>
    <source>
        <strain evidence="4">MA453B</strain>
    </source>
</reference>
<name>A0A9N9P0X6_9GLOM</name>
<keyword evidence="5" id="KW-1185">Reference proteome</keyword>
<dbReference type="PANTHER" id="PTHR12161:SF5">
    <property type="entry name" value="IST1 HOMOLOG"/>
    <property type="match status" value="1"/>
</dbReference>
<evidence type="ECO:0000256" key="2">
    <source>
        <dbReference type="SAM" id="Coils"/>
    </source>
</evidence>